<reference evidence="2 3" key="1">
    <citation type="journal article" date="2022" name="IScience">
        <title>An ultrasensitive nanofiber-based assay for enzymatic hydrolysis and deep-sea microbial degradation of cellulose.</title>
        <authorList>
            <person name="Tsudome M."/>
            <person name="Tachioka M."/>
            <person name="Miyazaki M."/>
            <person name="Uchimura K."/>
            <person name="Tsuda M."/>
            <person name="Takaki Y."/>
            <person name="Deguchi S."/>
        </authorList>
    </citation>
    <scope>NUCLEOTIDE SEQUENCE [LARGE SCALE GENOMIC DNA]</scope>
    <source>
        <strain evidence="2 3">GE09</strain>
    </source>
</reference>
<gene>
    <name evidence="2" type="ORF">MARGE09_P2960</name>
</gene>
<feature type="domain" description="DUF306" evidence="1">
    <location>
        <begin position="25"/>
        <end position="134"/>
    </location>
</feature>
<dbReference type="Pfam" id="PF03724">
    <property type="entry name" value="META"/>
    <property type="match status" value="1"/>
</dbReference>
<keyword evidence="3" id="KW-1185">Reference proteome</keyword>
<dbReference type="Proteomes" id="UP001320119">
    <property type="component" value="Chromosome"/>
</dbReference>
<evidence type="ECO:0000259" key="1">
    <source>
        <dbReference type="Pfam" id="PF03724"/>
    </source>
</evidence>
<dbReference type="InterPro" id="IPR005184">
    <property type="entry name" value="DUF306_Meta_HslJ"/>
</dbReference>
<dbReference type="AlphaFoldDB" id="A0AAN1WJK9"/>
<protein>
    <recommendedName>
        <fullName evidence="1">DUF306 domain-containing protein</fullName>
    </recommendedName>
</protein>
<dbReference type="EMBL" id="AP023086">
    <property type="protein sequence ID" value="BCD98759.1"/>
    <property type="molecule type" value="Genomic_DNA"/>
</dbReference>
<dbReference type="RefSeq" id="WP_236983308.1">
    <property type="nucleotide sequence ID" value="NZ_AP023086.1"/>
</dbReference>
<proteinExistence type="predicted"/>
<name>A0AAN1WJK9_9GAMM</name>
<organism evidence="2 3">
    <name type="scientific">Marinagarivorans cellulosilyticus</name>
    <dbReference type="NCBI Taxonomy" id="2721545"/>
    <lineage>
        <taxon>Bacteria</taxon>
        <taxon>Pseudomonadati</taxon>
        <taxon>Pseudomonadota</taxon>
        <taxon>Gammaproteobacteria</taxon>
        <taxon>Cellvibrionales</taxon>
        <taxon>Cellvibrionaceae</taxon>
        <taxon>Marinagarivorans</taxon>
    </lineage>
</organism>
<evidence type="ECO:0000313" key="3">
    <source>
        <dbReference type="Proteomes" id="UP001320119"/>
    </source>
</evidence>
<sequence length="223" mass="24386">MKKLLMSVTTVCLVACQGDTVLDSQALANTEWVLKYSQSDIGLQESLSGLFTVKFDAQSQMEVSHQCGTYMTTYTAEYTSDGLSAPIKISSMGSPDEANCDTTQLMAYQNTLNAVTDYDLNADTLILNEGNIASLILVRRFNLCSAPASLTGSPPDDVYAPITVWLDVGDNAHPGITQVFDEQYPDFMVMPSSECDARILASMNRNTLDQLRCNDAVNSITYR</sequence>
<dbReference type="KEGG" id="marq:MARGE09_P2960"/>
<accession>A0AAN1WJK9</accession>
<evidence type="ECO:0000313" key="2">
    <source>
        <dbReference type="EMBL" id="BCD98759.1"/>
    </source>
</evidence>